<dbReference type="RefSeq" id="WP_216713234.1">
    <property type="nucleotide sequence ID" value="NZ_JACVEL010000001.1"/>
</dbReference>
<protein>
    <submittedName>
        <fullName evidence="2">Uncharacterized protein</fullName>
    </submittedName>
</protein>
<dbReference type="EMBL" id="JACVEL010000001">
    <property type="protein sequence ID" value="MBC9810993.1"/>
    <property type="molecule type" value="Genomic_DNA"/>
</dbReference>
<gene>
    <name evidence="2" type="ORF">H9Y05_00750</name>
</gene>
<evidence type="ECO:0000313" key="2">
    <source>
        <dbReference type="EMBL" id="MBC9810993.1"/>
    </source>
</evidence>
<feature type="signal peptide" evidence="1">
    <location>
        <begin position="1"/>
        <end position="18"/>
    </location>
</feature>
<feature type="chain" id="PRO_5035328379" evidence="1">
    <location>
        <begin position="19"/>
        <end position="532"/>
    </location>
</feature>
<proteinExistence type="predicted"/>
<name>A0A8J6P9E6_9FLAO</name>
<keyword evidence="1" id="KW-0732">Signal</keyword>
<comment type="caution">
    <text evidence="2">The sequence shown here is derived from an EMBL/GenBank/DDBJ whole genome shotgun (WGS) entry which is preliminary data.</text>
</comment>
<keyword evidence="3" id="KW-1185">Reference proteome</keyword>
<evidence type="ECO:0000313" key="3">
    <source>
        <dbReference type="Proteomes" id="UP000652681"/>
    </source>
</evidence>
<reference evidence="2" key="1">
    <citation type="submission" date="2020-09" db="EMBL/GenBank/DDBJ databases">
        <title>Taishania pollutisoli gen. nov., sp. nov., Isolated from Tetrabromobisphenol A-Contaminated Soil.</title>
        <authorList>
            <person name="Chen Q."/>
        </authorList>
    </citation>
    <scope>NUCLEOTIDE SEQUENCE</scope>
    <source>
        <strain evidence="2">CZZ-1</strain>
    </source>
</reference>
<sequence length="532" mass="60557">MKKSLLALVLCASQVLFGQLNTSTDFTYTVSNPYKVVDGSKYYFSKDNEILSVKYGRGVFTFQKFGGNKMNEIKRVEVDKTSGFTTESYEEINGKFYFFYSVWDKEATTEQLFVREIDFDGCKFIGEGKRLIKVNGKVTGGFNAGSLFGFGASSGGGKFHFTKSYDDKKMIIQYRKYPESKNDNVNKDVIGMHVYDFEMNEVWSGDIRMPYTEKRMNNLSYSVDSDGNTYILSEIFNDDLRKRYTKEGEPNYSLELIKISPDETMTHTPIKIGDKFTDDVDFFEGKNGELVVAGFYGNSKKGGIDGFFLSKLQGDNIADVKYYEVPVDVMKMYLSDRAQEKMEKKDATQDLKMTNMLLREITYGEDGGITIYGEKHYVVSSYNPQTKTTTYTYYYQEIIGAGISADGDLRWMKKFPKNQVGGSARGGMGYYLITSGETDYLLFLDNINNIQLPMNQFPKAHRDGKGGIFTGFKVDRETGETEKISLFDTRDAKGIELFQFNTGRIVKVNDKTFSVECYKKGKEDVMVTIIMD</sequence>
<evidence type="ECO:0000256" key="1">
    <source>
        <dbReference type="SAM" id="SignalP"/>
    </source>
</evidence>
<dbReference type="AlphaFoldDB" id="A0A8J6P9E6"/>
<dbReference type="Proteomes" id="UP000652681">
    <property type="component" value="Unassembled WGS sequence"/>
</dbReference>
<accession>A0A8J6P9E6</accession>
<organism evidence="2 3">
    <name type="scientific">Taishania pollutisoli</name>
    <dbReference type="NCBI Taxonomy" id="2766479"/>
    <lineage>
        <taxon>Bacteria</taxon>
        <taxon>Pseudomonadati</taxon>
        <taxon>Bacteroidota</taxon>
        <taxon>Flavobacteriia</taxon>
        <taxon>Flavobacteriales</taxon>
        <taxon>Crocinitomicaceae</taxon>
        <taxon>Taishania</taxon>
    </lineage>
</organism>